<dbReference type="GO" id="GO:0008120">
    <property type="term" value="F:ceramide glucosyltransferase activity"/>
    <property type="evidence" value="ECO:0007669"/>
    <property type="project" value="TreeGrafter"/>
</dbReference>
<evidence type="ECO:0000256" key="6">
    <source>
        <dbReference type="ARBA" id="ARBA00022692"/>
    </source>
</evidence>
<comment type="pathway">
    <text evidence="2">Lipid metabolism; sphingolipid metabolism.</text>
</comment>
<dbReference type="RefSeq" id="WP_145074609.1">
    <property type="nucleotide sequence ID" value="NZ_CP036298.1"/>
</dbReference>
<keyword evidence="8 9" id="KW-0472">Membrane</keyword>
<evidence type="ECO:0000256" key="2">
    <source>
        <dbReference type="ARBA" id="ARBA00004760"/>
    </source>
</evidence>
<dbReference type="SUPFAM" id="SSF53448">
    <property type="entry name" value="Nucleotide-diphospho-sugar transferases"/>
    <property type="match status" value="1"/>
</dbReference>
<evidence type="ECO:0000256" key="8">
    <source>
        <dbReference type="ARBA" id="ARBA00023136"/>
    </source>
</evidence>
<keyword evidence="6 9" id="KW-0812">Transmembrane</keyword>
<evidence type="ECO:0000256" key="5">
    <source>
        <dbReference type="ARBA" id="ARBA00022679"/>
    </source>
</evidence>
<dbReference type="Proteomes" id="UP000318017">
    <property type="component" value="Chromosome"/>
</dbReference>
<sequence>MLTLAYIIFGILVALIALQGLLVAGFVIRLLRFRQQLISNADAPKAAVILCLRGGDPFLKKCIQGILEQDYPEFQIHLVVDHPSDPAMKILRELNLESSSAVVHQHVLINPLPSCSLKCSSVVQAIGTLDETIQFVALIDADTVPHATWLRELATALQDDKVGAATGNRWYMPVRTSMPALIRYSWNAAAIVQMYWYNIGWGGTLAIKTRVFRETDILDKWSHAFCEDTMLFAQLKKARLRLAFVPSLMMINREDCDLKGFFFWVRRQLLTARLYHPAWLGVASHGVVTTLFPLLALVCALVSILSGNKEAASVAAWSFVFYQVSVTLMLPPMEYAVRRIVSSRGEPTGWLDPAGVLKWIGSVALTQFVYALALRSACTLKRVEWRGIEYRIGGAWEIAMEKYAPYHSSVKSPEQEDSPNSL</sequence>
<evidence type="ECO:0000313" key="11">
    <source>
        <dbReference type="Proteomes" id="UP000318017"/>
    </source>
</evidence>
<accession>A0A518G252</accession>
<evidence type="ECO:0000256" key="7">
    <source>
        <dbReference type="ARBA" id="ARBA00022989"/>
    </source>
</evidence>
<gene>
    <name evidence="10" type="ORF">Q31a_09820</name>
</gene>
<evidence type="ECO:0000256" key="1">
    <source>
        <dbReference type="ARBA" id="ARBA00004141"/>
    </source>
</evidence>
<feature type="transmembrane region" description="Helical" evidence="9">
    <location>
        <begin position="278"/>
        <end position="305"/>
    </location>
</feature>
<keyword evidence="5 10" id="KW-0808">Transferase</keyword>
<dbReference type="GO" id="GO:0006679">
    <property type="term" value="P:glucosylceramide biosynthetic process"/>
    <property type="evidence" value="ECO:0007669"/>
    <property type="project" value="TreeGrafter"/>
</dbReference>
<comment type="pathway">
    <text evidence="3">Sphingolipid metabolism.</text>
</comment>
<dbReference type="Pfam" id="PF13641">
    <property type="entry name" value="Glyco_tranf_2_3"/>
    <property type="match status" value="1"/>
</dbReference>
<dbReference type="PANTHER" id="PTHR12726">
    <property type="entry name" value="CERAMIDE GLUCOSYLTRANSFERASE"/>
    <property type="match status" value="1"/>
</dbReference>
<organism evidence="10 11">
    <name type="scientific">Aureliella helgolandensis</name>
    <dbReference type="NCBI Taxonomy" id="2527968"/>
    <lineage>
        <taxon>Bacteria</taxon>
        <taxon>Pseudomonadati</taxon>
        <taxon>Planctomycetota</taxon>
        <taxon>Planctomycetia</taxon>
        <taxon>Pirellulales</taxon>
        <taxon>Pirellulaceae</taxon>
        <taxon>Aureliella</taxon>
    </lineage>
</organism>
<feature type="transmembrane region" description="Helical" evidence="9">
    <location>
        <begin position="6"/>
        <end position="28"/>
    </location>
</feature>
<comment type="subcellular location">
    <subcellularLocation>
        <location evidence="1">Membrane</location>
        <topology evidence="1">Multi-pass membrane protein</topology>
    </subcellularLocation>
</comment>
<evidence type="ECO:0000256" key="9">
    <source>
        <dbReference type="SAM" id="Phobius"/>
    </source>
</evidence>
<dbReference type="GO" id="GO:0016020">
    <property type="term" value="C:membrane"/>
    <property type="evidence" value="ECO:0007669"/>
    <property type="project" value="UniProtKB-SubCell"/>
</dbReference>
<evidence type="ECO:0000256" key="3">
    <source>
        <dbReference type="ARBA" id="ARBA00004991"/>
    </source>
</evidence>
<name>A0A518G252_9BACT</name>
<dbReference type="Gene3D" id="3.90.550.10">
    <property type="entry name" value="Spore Coat Polysaccharide Biosynthesis Protein SpsA, Chain A"/>
    <property type="match status" value="1"/>
</dbReference>
<keyword evidence="4" id="KW-0328">Glycosyltransferase</keyword>
<protein>
    <submittedName>
        <fullName evidence="10">Glycosyl transferase family 2</fullName>
    </submittedName>
</protein>
<dbReference type="KEGG" id="ahel:Q31a_09820"/>
<reference evidence="10 11" key="1">
    <citation type="submission" date="2019-02" db="EMBL/GenBank/DDBJ databases">
        <title>Deep-cultivation of Planctomycetes and their phenomic and genomic characterization uncovers novel biology.</title>
        <authorList>
            <person name="Wiegand S."/>
            <person name="Jogler M."/>
            <person name="Boedeker C."/>
            <person name="Pinto D."/>
            <person name="Vollmers J."/>
            <person name="Rivas-Marin E."/>
            <person name="Kohn T."/>
            <person name="Peeters S.H."/>
            <person name="Heuer A."/>
            <person name="Rast P."/>
            <person name="Oberbeckmann S."/>
            <person name="Bunk B."/>
            <person name="Jeske O."/>
            <person name="Meyerdierks A."/>
            <person name="Storesund J.E."/>
            <person name="Kallscheuer N."/>
            <person name="Luecker S."/>
            <person name="Lage O.M."/>
            <person name="Pohl T."/>
            <person name="Merkel B.J."/>
            <person name="Hornburger P."/>
            <person name="Mueller R.-W."/>
            <person name="Bruemmer F."/>
            <person name="Labrenz M."/>
            <person name="Spormann A.M."/>
            <person name="Op den Camp H."/>
            <person name="Overmann J."/>
            <person name="Amann R."/>
            <person name="Jetten M.S.M."/>
            <person name="Mascher T."/>
            <person name="Medema M.H."/>
            <person name="Devos D.P."/>
            <person name="Kaster A.-K."/>
            <person name="Ovreas L."/>
            <person name="Rohde M."/>
            <person name="Galperin M.Y."/>
            <person name="Jogler C."/>
        </authorList>
    </citation>
    <scope>NUCLEOTIDE SEQUENCE [LARGE SCALE GENOMIC DNA]</scope>
    <source>
        <strain evidence="10 11">Q31a</strain>
    </source>
</reference>
<dbReference type="AlphaFoldDB" id="A0A518G252"/>
<dbReference type="PANTHER" id="PTHR12726:SF0">
    <property type="entry name" value="CERAMIDE GLUCOSYLTRANSFERASE"/>
    <property type="match status" value="1"/>
</dbReference>
<feature type="transmembrane region" description="Helical" evidence="9">
    <location>
        <begin position="311"/>
        <end position="330"/>
    </location>
</feature>
<dbReference type="OrthoDB" id="284671at2"/>
<proteinExistence type="predicted"/>
<dbReference type="EMBL" id="CP036298">
    <property type="protein sequence ID" value="QDV22696.1"/>
    <property type="molecule type" value="Genomic_DNA"/>
</dbReference>
<keyword evidence="11" id="KW-1185">Reference proteome</keyword>
<dbReference type="InterPro" id="IPR029044">
    <property type="entry name" value="Nucleotide-diphossugar_trans"/>
</dbReference>
<evidence type="ECO:0000256" key="4">
    <source>
        <dbReference type="ARBA" id="ARBA00022676"/>
    </source>
</evidence>
<keyword evidence="7 9" id="KW-1133">Transmembrane helix</keyword>
<evidence type="ECO:0000313" key="10">
    <source>
        <dbReference type="EMBL" id="QDV22696.1"/>
    </source>
</evidence>
<dbReference type="InterPro" id="IPR025993">
    <property type="entry name" value="Ceramide_glucosylTrfase"/>
</dbReference>